<evidence type="ECO:0000256" key="11">
    <source>
        <dbReference type="ARBA" id="ARBA00023136"/>
    </source>
</evidence>
<dbReference type="CDD" id="cd16451">
    <property type="entry name" value="mRING_PEX12"/>
    <property type="match status" value="1"/>
</dbReference>
<dbReference type="PROSITE" id="PS50089">
    <property type="entry name" value="ZF_RING_2"/>
    <property type="match status" value="1"/>
</dbReference>
<comment type="pathway">
    <text evidence="2">Protein modification; protein ubiquitination.</text>
</comment>
<evidence type="ECO:0000256" key="6">
    <source>
        <dbReference type="ARBA" id="ARBA00022723"/>
    </source>
</evidence>
<dbReference type="PANTHER" id="PTHR12888">
    <property type="entry name" value="PEROXISOME ASSEMBLY PROTEIN 12 PEROXIN-12"/>
    <property type="match status" value="1"/>
</dbReference>
<dbReference type="AlphaFoldDB" id="Q23DU9"/>
<keyword evidence="4" id="KW-0813">Transport</keyword>
<gene>
    <name evidence="16" type="ORF">TTHERM_00043940</name>
</gene>
<name>Q23DU9_TETTS</name>
<evidence type="ECO:0000256" key="1">
    <source>
        <dbReference type="ARBA" id="ARBA00004585"/>
    </source>
</evidence>
<dbReference type="GO" id="GO:0008270">
    <property type="term" value="F:zinc ion binding"/>
    <property type="evidence" value="ECO:0007669"/>
    <property type="project" value="UniProtKB-KW"/>
</dbReference>
<organism evidence="16 17">
    <name type="scientific">Tetrahymena thermophila (strain SB210)</name>
    <dbReference type="NCBI Taxonomy" id="312017"/>
    <lineage>
        <taxon>Eukaryota</taxon>
        <taxon>Sar</taxon>
        <taxon>Alveolata</taxon>
        <taxon>Ciliophora</taxon>
        <taxon>Intramacronucleata</taxon>
        <taxon>Oligohymenophorea</taxon>
        <taxon>Hymenostomatida</taxon>
        <taxon>Tetrahymenina</taxon>
        <taxon>Tetrahymenidae</taxon>
        <taxon>Tetrahymena</taxon>
    </lineage>
</organism>
<evidence type="ECO:0000313" key="17">
    <source>
        <dbReference type="Proteomes" id="UP000009168"/>
    </source>
</evidence>
<dbReference type="InterPro" id="IPR001841">
    <property type="entry name" value="Znf_RING"/>
</dbReference>
<evidence type="ECO:0000256" key="12">
    <source>
        <dbReference type="ARBA" id="ARBA00023140"/>
    </source>
</evidence>
<evidence type="ECO:0000256" key="3">
    <source>
        <dbReference type="ARBA" id="ARBA00008704"/>
    </source>
</evidence>
<evidence type="ECO:0000259" key="15">
    <source>
        <dbReference type="PROSITE" id="PS50089"/>
    </source>
</evidence>
<comment type="similarity">
    <text evidence="3">Belongs to the pex2/pex10/pex12 family.</text>
</comment>
<dbReference type="RefSeq" id="XP_001014587.1">
    <property type="nucleotide sequence ID" value="XM_001014587.1"/>
</dbReference>
<dbReference type="EMBL" id="GG662712">
    <property type="protein sequence ID" value="EAR94526.1"/>
    <property type="molecule type" value="Genomic_DNA"/>
</dbReference>
<comment type="subcellular location">
    <subcellularLocation>
        <location evidence="1">Peroxisome membrane</location>
        <topology evidence="1">Multi-pass membrane protein</topology>
    </subcellularLocation>
</comment>
<keyword evidence="8" id="KW-0862">Zinc</keyword>
<feature type="domain" description="RING-type" evidence="15">
    <location>
        <begin position="262"/>
        <end position="301"/>
    </location>
</feature>
<dbReference type="GO" id="GO:0005778">
    <property type="term" value="C:peroxisomal membrane"/>
    <property type="evidence" value="ECO:0007669"/>
    <property type="project" value="UniProtKB-SubCell"/>
</dbReference>
<dbReference type="eggNOG" id="KOG0826">
    <property type="taxonomic scope" value="Eukaryota"/>
</dbReference>
<dbReference type="STRING" id="312017.Q23DU9"/>
<keyword evidence="11" id="KW-0472">Membrane</keyword>
<evidence type="ECO:0000256" key="13">
    <source>
        <dbReference type="ARBA" id="ARBA00029692"/>
    </source>
</evidence>
<dbReference type="OrthoDB" id="348846at2759"/>
<dbReference type="KEGG" id="tet:TTHERM_00043940"/>
<dbReference type="OMA" id="RIHFFEY"/>
<keyword evidence="17" id="KW-1185">Reference proteome</keyword>
<keyword evidence="10" id="KW-1133">Transmembrane helix</keyword>
<dbReference type="GeneID" id="7841284"/>
<accession>Q23DU9</accession>
<dbReference type="InParanoid" id="Q23DU9"/>
<dbReference type="Proteomes" id="UP000009168">
    <property type="component" value="Unassembled WGS sequence"/>
</dbReference>
<keyword evidence="6" id="KW-0479">Metal-binding</keyword>
<dbReference type="PANTHER" id="PTHR12888:SF0">
    <property type="entry name" value="PEROXISOME ASSEMBLY PROTEIN 12"/>
    <property type="match status" value="1"/>
</dbReference>
<sequence length="316" mass="37199">MESRVLDQKVHYFEHLSVEKFEEYFRGAYHYVVNIVFDRVLSLVKLRYFKDEILLISESLLQSYYLFVHDSTYAEFFFDLKRFTLDGESPSKKSKIFAVLIQTLVPYIKAKLDRIFNDIKAKLANHDILSKKQEIFRQAYPTLVTIFRAINIILNAKYLLNPQSKFYNLDYYLVKNNLSRKPPQNQQQSNSQSSFGNFADFMRRYSIFMLYLGLQGFDWYFRSSQQRGQQNAKNISYNESIPPPIQLSAQQQRASQQSQNFCILCKGKLRNPSVLNSSGYVFCYSCITEFVKNNKKCPVTNIKSDQNMVIKLFIQN</sequence>
<evidence type="ECO:0000256" key="8">
    <source>
        <dbReference type="ARBA" id="ARBA00022833"/>
    </source>
</evidence>
<dbReference type="GO" id="GO:0016558">
    <property type="term" value="P:protein import into peroxisome matrix"/>
    <property type="evidence" value="ECO:0007669"/>
    <property type="project" value="InterPro"/>
</dbReference>
<evidence type="ECO:0000256" key="5">
    <source>
        <dbReference type="ARBA" id="ARBA00022692"/>
    </source>
</evidence>
<evidence type="ECO:0000256" key="14">
    <source>
        <dbReference type="PROSITE-ProRule" id="PRU00175"/>
    </source>
</evidence>
<evidence type="ECO:0000256" key="4">
    <source>
        <dbReference type="ARBA" id="ARBA00022448"/>
    </source>
</evidence>
<reference evidence="17" key="1">
    <citation type="journal article" date="2006" name="PLoS Biol.">
        <title>Macronuclear genome sequence of the ciliate Tetrahymena thermophila, a model eukaryote.</title>
        <authorList>
            <person name="Eisen J.A."/>
            <person name="Coyne R.S."/>
            <person name="Wu M."/>
            <person name="Wu D."/>
            <person name="Thiagarajan M."/>
            <person name="Wortman J.R."/>
            <person name="Badger J.H."/>
            <person name="Ren Q."/>
            <person name="Amedeo P."/>
            <person name="Jones K.M."/>
            <person name="Tallon L.J."/>
            <person name="Delcher A.L."/>
            <person name="Salzberg S.L."/>
            <person name="Silva J.C."/>
            <person name="Haas B.J."/>
            <person name="Majoros W.H."/>
            <person name="Farzad M."/>
            <person name="Carlton J.M."/>
            <person name="Smith R.K. Jr."/>
            <person name="Garg J."/>
            <person name="Pearlman R.E."/>
            <person name="Karrer K.M."/>
            <person name="Sun L."/>
            <person name="Manning G."/>
            <person name="Elde N.C."/>
            <person name="Turkewitz A.P."/>
            <person name="Asai D.J."/>
            <person name="Wilkes D.E."/>
            <person name="Wang Y."/>
            <person name="Cai H."/>
            <person name="Collins K."/>
            <person name="Stewart B.A."/>
            <person name="Lee S.R."/>
            <person name="Wilamowska K."/>
            <person name="Weinberg Z."/>
            <person name="Ruzzo W.L."/>
            <person name="Wloga D."/>
            <person name="Gaertig J."/>
            <person name="Frankel J."/>
            <person name="Tsao C.-C."/>
            <person name="Gorovsky M.A."/>
            <person name="Keeling P.J."/>
            <person name="Waller R.F."/>
            <person name="Patron N.J."/>
            <person name="Cherry J.M."/>
            <person name="Stover N.A."/>
            <person name="Krieger C.J."/>
            <person name="del Toro C."/>
            <person name="Ryder H.F."/>
            <person name="Williamson S.C."/>
            <person name="Barbeau R.A."/>
            <person name="Hamilton E.P."/>
            <person name="Orias E."/>
        </authorList>
    </citation>
    <scope>NUCLEOTIDE SEQUENCE [LARGE SCALE GENOMIC DNA]</scope>
    <source>
        <strain evidence="17">SB210</strain>
    </source>
</reference>
<dbReference type="HOGENOM" id="CLU_1059424_0_0_1"/>
<evidence type="ECO:0000256" key="9">
    <source>
        <dbReference type="ARBA" id="ARBA00022927"/>
    </source>
</evidence>
<evidence type="ECO:0000256" key="2">
    <source>
        <dbReference type="ARBA" id="ARBA00004906"/>
    </source>
</evidence>
<keyword evidence="12" id="KW-0576">Peroxisome</keyword>
<keyword evidence="7 14" id="KW-0863">Zinc-finger</keyword>
<dbReference type="SUPFAM" id="SSF57850">
    <property type="entry name" value="RING/U-box"/>
    <property type="match status" value="1"/>
</dbReference>
<evidence type="ECO:0000313" key="16">
    <source>
        <dbReference type="EMBL" id="EAR94526.1"/>
    </source>
</evidence>
<dbReference type="Pfam" id="PF13923">
    <property type="entry name" value="zf-C3HC4_2"/>
    <property type="match status" value="1"/>
</dbReference>
<keyword evidence="5" id="KW-0812">Transmembrane</keyword>
<keyword evidence="9" id="KW-0653">Protein transport</keyword>
<protein>
    <recommendedName>
        <fullName evidence="13">Peroxin-12</fullName>
    </recommendedName>
</protein>
<dbReference type="Pfam" id="PF04757">
    <property type="entry name" value="Pex2_Pex12"/>
    <property type="match status" value="1"/>
</dbReference>
<dbReference type="GO" id="GO:0006513">
    <property type="term" value="P:protein monoubiquitination"/>
    <property type="evidence" value="ECO:0007669"/>
    <property type="project" value="TreeGrafter"/>
</dbReference>
<dbReference type="Gene3D" id="3.30.40.10">
    <property type="entry name" value="Zinc/RING finger domain, C3HC4 (zinc finger)"/>
    <property type="match status" value="1"/>
</dbReference>
<dbReference type="InterPro" id="IPR013083">
    <property type="entry name" value="Znf_RING/FYVE/PHD"/>
</dbReference>
<proteinExistence type="inferred from homology"/>
<evidence type="ECO:0000256" key="7">
    <source>
        <dbReference type="ARBA" id="ARBA00022771"/>
    </source>
</evidence>
<dbReference type="GO" id="GO:1990429">
    <property type="term" value="C:peroxisomal importomer complex"/>
    <property type="evidence" value="ECO:0007669"/>
    <property type="project" value="TreeGrafter"/>
</dbReference>
<evidence type="ECO:0000256" key="10">
    <source>
        <dbReference type="ARBA" id="ARBA00022989"/>
    </source>
</evidence>
<dbReference type="InterPro" id="IPR017375">
    <property type="entry name" value="PEX12"/>
</dbReference>
<dbReference type="InterPro" id="IPR006845">
    <property type="entry name" value="Pex_N"/>
</dbReference>
<dbReference type="GO" id="GO:0004842">
    <property type="term" value="F:ubiquitin-protein transferase activity"/>
    <property type="evidence" value="ECO:0007669"/>
    <property type="project" value="TreeGrafter"/>
</dbReference>